<keyword evidence="3 8" id="KW-0812">Transmembrane</keyword>
<dbReference type="Pfam" id="PF10215">
    <property type="entry name" value="Ost4"/>
    <property type="match status" value="1"/>
</dbReference>
<evidence type="ECO:0000256" key="2">
    <source>
        <dbReference type="ARBA" id="ARBA00007685"/>
    </source>
</evidence>
<evidence type="ECO:0000256" key="6">
    <source>
        <dbReference type="ARBA" id="ARBA00022989"/>
    </source>
</evidence>
<reference evidence="9 10" key="1">
    <citation type="journal article" date="2011" name="J. Biotechnol.">
        <title>High-quality genome sequence of Pichia pastoris CBS7435.</title>
        <authorList>
            <person name="Kuberl A."/>
            <person name="Schneider J."/>
            <person name="Thallinger G.G."/>
            <person name="Anderl I."/>
            <person name="Wibberg D."/>
            <person name="Hajek T."/>
            <person name="Jaenicke S."/>
            <person name="Brinkrolf K."/>
            <person name="Goesmann A."/>
            <person name="Szczepanowski R."/>
            <person name="Puhler A."/>
            <person name="Schwab H."/>
            <person name="Glieder A."/>
            <person name="Pichler H."/>
        </authorList>
    </citation>
    <scope>NUCLEOTIDE SEQUENCE [LARGE SCALE GENOMIC DNA]</scope>
    <source>
        <strain evidence="10">ATCC 76273 / CBS 7435 / CECT 11047 / NRRL Y-11430 / Wegner 21-1</strain>
    </source>
</reference>
<evidence type="ECO:0000256" key="5">
    <source>
        <dbReference type="ARBA" id="ARBA00022968"/>
    </source>
</evidence>
<dbReference type="EMBL" id="FR839629">
    <property type="protein sequence ID" value="SCV11958.1"/>
    <property type="molecule type" value="Genomic_DNA"/>
</dbReference>
<organism evidence="9 10">
    <name type="scientific">Komagataella phaffii (strain ATCC 76273 / CBS 7435 / CECT 11047 / NRRL Y-11430 / Wegner 21-1)</name>
    <name type="common">Yeast</name>
    <name type="synonym">Pichia pastoris</name>
    <dbReference type="NCBI Taxonomy" id="981350"/>
    <lineage>
        <taxon>Eukaryota</taxon>
        <taxon>Fungi</taxon>
        <taxon>Dikarya</taxon>
        <taxon>Ascomycota</taxon>
        <taxon>Saccharomycotina</taxon>
        <taxon>Pichiomycetes</taxon>
        <taxon>Pichiales</taxon>
        <taxon>Pichiaceae</taxon>
        <taxon>Komagataella</taxon>
    </lineage>
</organism>
<dbReference type="InterPro" id="IPR018943">
    <property type="entry name" value="Oligosaccaryltransferase"/>
</dbReference>
<evidence type="ECO:0000313" key="9">
    <source>
        <dbReference type="EMBL" id="SCV11958.1"/>
    </source>
</evidence>
<evidence type="ECO:0000256" key="4">
    <source>
        <dbReference type="ARBA" id="ARBA00022824"/>
    </source>
</evidence>
<name>A0A1G4KPL6_KOMPC</name>
<keyword evidence="4" id="KW-0256">Endoplasmic reticulum</keyword>
<evidence type="ECO:0000256" key="1">
    <source>
        <dbReference type="ARBA" id="ARBA00004643"/>
    </source>
</evidence>
<dbReference type="AlphaFoldDB" id="A0A1G4KPL6"/>
<comment type="similarity">
    <text evidence="2">Belongs to the OST4 family.</text>
</comment>
<comment type="subcellular location">
    <subcellularLocation>
        <location evidence="1">Endoplasmic reticulum membrane</location>
        <topology evidence="1">Single-pass type III membrane protein</topology>
    </subcellularLocation>
</comment>
<dbReference type="Proteomes" id="UP000006853">
    <property type="component" value="Chromosome 2"/>
</dbReference>
<feature type="transmembrane region" description="Helical" evidence="8">
    <location>
        <begin position="7"/>
        <end position="28"/>
    </location>
</feature>
<keyword evidence="9" id="KW-0808">Transferase</keyword>
<sequence>MITDTQLNSIAVGFGFVAMALIVTYQILDSNVVAETKKQDEE</sequence>
<gene>
    <name evidence="9" type="primary">OST4</name>
    <name evidence="9" type="ordered locus">PP7435_Chr2-1308</name>
</gene>
<keyword evidence="7 8" id="KW-0472">Membrane</keyword>
<evidence type="ECO:0000313" key="10">
    <source>
        <dbReference type="Proteomes" id="UP000006853"/>
    </source>
</evidence>
<evidence type="ECO:0000256" key="3">
    <source>
        <dbReference type="ARBA" id="ARBA00022692"/>
    </source>
</evidence>
<keyword evidence="10" id="KW-1185">Reference proteome</keyword>
<proteinExistence type="inferred from homology"/>
<reference evidence="9 10" key="2">
    <citation type="journal article" date="2016" name="FEMS Yeast Res.">
        <title>Curation of the genome annotation of Pichia pastoris (Komagataella phaffii) CBS7435 from gene level to protein function.</title>
        <authorList>
            <person name="Valli M."/>
            <person name="Tatto N.E."/>
            <person name="Peymann A."/>
            <person name="Gruber C."/>
            <person name="Landes N."/>
            <person name="Ekker H."/>
            <person name="Thallinger G.G."/>
            <person name="Mattanovich D."/>
            <person name="Gasser B."/>
            <person name="Graf A.B."/>
        </authorList>
    </citation>
    <scope>GENOME REANNOTATION</scope>
    <source>
        <strain evidence="9 10">ATCC 76273 / CBS 7435 / CECT 11047 / NRRL Y-11430 / Wegner 21-1</strain>
    </source>
</reference>
<protein>
    <submittedName>
        <fullName evidence="9">Oligosaccharyltransferase complex subunit</fullName>
    </submittedName>
</protein>
<keyword evidence="6 8" id="KW-1133">Transmembrane helix</keyword>
<dbReference type="InterPro" id="IPR036330">
    <property type="entry name" value="Ost4p_sf"/>
</dbReference>
<accession>A0A1G4KPL6</accession>
<dbReference type="GO" id="GO:0005789">
    <property type="term" value="C:endoplasmic reticulum membrane"/>
    <property type="evidence" value="ECO:0007669"/>
    <property type="project" value="UniProtKB-SubCell"/>
</dbReference>
<evidence type="ECO:0000256" key="7">
    <source>
        <dbReference type="ARBA" id="ARBA00023136"/>
    </source>
</evidence>
<evidence type="ECO:0000256" key="8">
    <source>
        <dbReference type="SAM" id="Phobius"/>
    </source>
</evidence>
<dbReference type="GO" id="GO:0016740">
    <property type="term" value="F:transferase activity"/>
    <property type="evidence" value="ECO:0007669"/>
    <property type="project" value="UniProtKB-KW"/>
</dbReference>
<keyword evidence="5" id="KW-0735">Signal-anchor</keyword>
<dbReference type="SUPFAM" id="SSF103464">
    <property type="entry name" value="Oligosaccharyltransferase subunit ost4p"/>
    <property type="match status" value="1"/>
</dbReference>
<dbReference type="SMR" id="A0A1G4KPL6"/>